<accession>A0AAV4P8M5</accession>
<evidence type="ECO:0000313" key="2">
    <source>
        <dbReference type="EMBL" id="GIX92358.1"/>
    </source>
</evidence>
<name>A0AAV4P8M5_CAEEX</name>
<sequence length="91" mass="10418">MKPKFSQIQQFLSHLLPGNRLTLFDRRIMPHRKSLSNKRNTLPLNLLSDTFIGYPLFEEDGPQLSVRPSGKEEPLGREAIKQSGSLSRRNS</sequence>
<dbReference type="EMBL" id="BPLR01004117">
    <property type="protein sequence ID" value="GIX92358.1"/>
    <property type="molecule type" value="Genomic_DNA"/>
</dbReference>
<protein>
    <submittedName>
        <fullName evidence="2">Uncharacterized protein</fullName>
    </submittedName>
</protein>
<evidence type="ECO:0000313" key="3">
    <source>
        <dbReference type="Proteomes" id="UP001054945"/>
    </source>
</evidence>
<dbReference type="Proteomes" id="UP001054945">
    <property type="component" value="Unassembled WGS sequence"/>
</dbReference>
<dbReference type="AlphaFoldDB" id="A0AAV4P8M5"/>
<keyword evidence="3" id="KW-1185">Reference proteome</keyword>
<feature type="compositionally biased region" description="Basic and acidic residues" evidence="1">
    <location>
        <begin position="69"/>
        <end position="80"/>
    </location>
</feature>
<feature type="compositionally biased region" description="Polar residues" evidence="1">
    <location>
        <begin position="82"/>
        <end position="91"/>
    </location>
</feature>
<reference evidence="2 3" key="1">
    <citation type="submission" date="2021-06" db="EMBL/GenBank/DDBJ databases">
        <title>Caerostris extrusa draft genome.</title>
        <authorList>
            <person name="Kono N."/>
            <person name="Arakawa K."/>
        </authorList>
    </citation>
    <scope>NUCLEOTIDE SEQUENCE [LARGE SCALE GENOMIC DNA]</scope>
</reference>
<evidence type="ECO:0000256" key="1">
    <source>
        <dbReference type="SAM" id="MobiDB-lite"/>
    </source>
</evidence>
<organism evidence="2 3">
    <name type="scientific">Caerostris extrusa</name>
    <name type="common">Bark spider</name>
    <name type="synonym">Caerostris bankana</name>
    <dbReference type="NCBI Taxonomy" id="172846"/>
    <lineage>
        <taxon>Eukaryota</taxon>
        <taxon>Metazoa</taxon>
        <taxon>Ecdysozoa</taxon>
        <taxon>Arthropoda</taxon>
        <taxon>Chelicerata</taxon>
        <taxon>Arachnida</taxon>
        <taxon>Araneae</taxon>
        <taxon>Araneomorphae</taxon>
        <taxon>Entelegynae</taxon>
        <taxon>Araneoidea</taxon>
        <taxon>Araneidae</taxon>
        <taxon>Caerostris</taxon>
    </lineage>
</organism>
<comment type="caution">
    <text evidence="2">The sequence shown here is derived from an EMBL/GenBank/DDBJ whole genome shotgun (WGS) entry which is preliminary data.</text>
</comment>
<proteinExistence type="predicted"/>
<feature type="region of interest" description="Disordered" evidence="1">
    <location>
        <begin position="63"/>
        <end position="91"/>
    </location>
</feature>
<gene>
    <name evidence="2" type="ORF">CEXT_770291</name>
</gene>